<reference evidence="1 2" key="1">
    <citation type="journal article" date="2019" name="Int. J. Syst. Evol. Microbiol.">
        <title>The Global Catalogue of Microorganisms (GCM) 10K type strain sequencing project: providing services to taxonomists for standard genome sequencing and annotation.</title>
        <authorList>
            <consortium name="The Broad Institute Genomics Platform"/>
            <consortium name="The Broad Institute Genome Sequencing Center for Infectious Disease"/>
            <person name="Wu L."/>
            <person name="Ma J."/>
        </authorList>
    </citation>
    <scope>NUCLEOTIDE SEQUENCE [LARGE SCALE GENOMIC DNA]</scope>
    <source>
        <strain evidence="1 2">CGMCC 1.10593</strain>
    </source>
</reference>
<comment type="caution">
    <text evidence="1">The sequence shown here is derived from an EMBL/GenBank/DDBJ whole genome shotgun (WGS) entry which is preliminary data.</text>
</comment>
<organism evidence="1 2">
    <name type="scientific">Halohasta litorea</name>
    <dbReference type="NCBI Taxonomy" id="869891"/>
    <lineage>
        <taxon>Archaea</taxon>
        <taxon>Methanobacteriati</taxon>
        <taxon>Methanobacteriota</taxon>
        <taxon>Stenosarchaea group</taxon>
        <taxon>Halobacteria</taxon>
        <taxon>Halobacteriales</taxon>
        <taxon>Haloferacaceae</taxon>
        <taxon>Halohasta</taxon>
    </lineage>
</organism>
<protein>
    <submittedName>
        <fullName evidence="1">Uncharacterized protein</fullName>
    </submittedName>
</protein>
<keyword evidence="2" id="KW-1185">Reference proteome</keyword>
<dbReference type="Proteomes" id="UP001597052">
    <property type="component" value="Unassembled WGS sequence"/>
</dbReference>
<dbReference type="AlphaFoldDB" id="A0ABD6D6A2"/>
<proteinExistence type="predicted"/>
<sequence length="170" mass="19233">MVHDFSVHIGKERMRITQYRLAGELLSQNSTKTMTSEQVIDGEVEQTAQRFGNDEMLKDEPRVLCRSCGGGKLDRGIEERRTAVLDEADELLCTVEQETGAEVDHVKQDLNIARENLLNDGEYNYCVRSALVFLENVVECSEDGQIAILECIEEFRDRLAQKAALPPRSQ</sequence>
<evidence type="ECO:0000313" key="2">
    <source>
        <dbReference type="Proteomes" id="UP001597052"/>
    </source>
</evidence>
<evidence type="ECO:0000313" key="1">
    <source>
        <dbReference type="EMBL" id="MFD1641766.1"/>
    </source>
</evidence>
<dbReference type="RefSeq" id="WP_256396637.1">
    <property type="nucleotide sequence ID" value="NZ_JANHDJ010000005.1"/>
</dbReference>
<dbReference type="EMBL" id="JBHUDM010000002">
    <property type="protein sequence ID" value="MFD1641766.1"/>
    <property type="molecule type" value="Genomic_DNA"/>
</dbReference>
<name>A0ABD6D6A2_9EURY</name>
<accession>A0ABD6D6A2</accession>
<gene>
    <name evidence="1" type="ORF">ACFSBW_07750</name>
</gene>